<dbReference type="RefSeq" id="WP_078190767.1">
    <property type="nucleotide sequence ID" value="NZ_JAMCOZ010000009.1"/>
</dbReference>
<accession>A0A1T1GUC8</accession>
<evidence type="ECO:0000256" key="1">
    <source>
        <dbReference type="SAM" id="Coils"/>
    </source>
</evidence>
<reference evidence="3 4" key="1">
    <citation type="submission" date="2017-02" db="EMBL/GenBank/DDBJ databases">
        <title>Acinetobacter sp. ANC 4945, whole genome shotgun sequencing project.</title>
        <authorList>
            <person name="Radolfova-Krizova L."/>
            <person name="Al Atrouni A."/>
            <person name="Nemec A."/>
        </authorList>
    </citation>
    <scope>NUCLEOTIDE SEQUENCE [LARGE SCALE GENOMIC DNA]</scope>
    <source>
        <strain evidence="3 4">ANC 4945</strain>
    </source>
</reference>
<dbReference type="Proteomes" id="UP000191160">
    <property type="component" value="Unassembled WGS sequence"/>
</dbReference>
<dbReference type="EMBL" id="MVKX01000007">
    <property type="protein sequence ID" value="OOV81204.1"/>
    <property type="molecule type" value="Genomic_DNA"/>
</dbReference>
<keyword evidence="4" id="KW-1185">Reference proteome</keyword>
<feature type="coiled-coil region" evidence="1">
    <location>
        <begin position="61"/>
        <end position="90"/>
    </location>
</feature>
<keyword evidence="2" id="KW-1133">Transmembrane helix</keyword>
<dbReference type="AlphaFoldDB" id="A0A1T1GUC8"/>
<feature type="transmembrane region" description="Helical" evidence="2">
    <location>
        <begin position="5"/>
        <end position="24"/>
    </location>
</feature>
<proteinExistence type="predicted"/>
<feature type="transmembrane region" description="Helical" evidence="2">
    <location>
        <begin position="36"/>
        <end position="58"/>
    </location>
</feature>
<organism evidence="3 4">
    <name type="scientific">Acinetobacter amyesii</name>
    <dbReference type="NCBI Taxonomy" id="2942470"/>
    <lineage>
        <taxon>Bacteria</taxon>
        <taxon>Pseudomonadati</taxon>
        <taxon>Pseudomonadota</taxon>
        <taxon>Gammaproteobacteria</taxon>
        <taxon>Moraxellales</taxon>
        <taxon>Moraxellaceae</taxon>
        <taxon>Acinetobacter</taxon>
    </lineage>
</organism>
<gene>
    <name evidence="3" type="ORF">B1202_11635</name>
</gene>
<evidence type="ECO:0000256" key="2">
    <source>
        <dbReference type="SAM" id="Phobius"/>
    </source>
</evidence>
<name>A0A1T1GUC8_9GAMM</name>
<evidence type="ECO:0000313" key="4">
    <source>
        <dbReference type="Proteomes" id="UP000191160"/>
    </source>
</evidence>
<sequence length="481" mass="55929">MLKLIIGTFSTLFVLCTAFVIFYWRDTGYDPTAFDLVTYFLLLPVALCAIILSPYLIYKGIQHQKEKKLEAEKRAEEQAEQQQLEAIEQAKPKPIDVQQFRLNVYSSAAWHSFGENEQIIQDIQQFKSPELDDKLFNAYGLPVLSFRIKDLDELTSEKGDDEFSAITMREKRIQSLIQQQLEQHVESLFLIAEHLKQSALFYDSELAYQYRMHPGWVDPDYTQDEHPEHLANNALQVSRLNRLNVHILLADNLIHQWNDDFAQIIQQYLSDGFSIIPEQIHIEPHFIGTQVAYSEWLSILEMISKQKSEVSLILNADSEIDQEWIDEKMWLQEKYIAAEFTSSWCLAASDVQVRGLIPNKVLQVVAHEPELKRNLELKALNNLDQYDQEQPFLLMLDDATDMKVVQKLQHKFNETAIETYHFLYTKQNLGNTQQLAKIFGFMLGMHLPEELTAMIYSTDQESTFAFIQAFSVEDELEQETV</sequence>
<keyword evidence="1" id="KW-0175">Coiled coil</keyword>
<keyword evidence="2" id="KW-0472">Membrane</keyword>
<comment type="caution">
    <text evidence="3">The sequence shown here is derived from an EMBL/GenBank/DDBJ whole genome shotgun (WGS) entry which is preliminary data.</text>
</comment>
<keyword evidence="2" id="KW-0812">Transmembrane</keyword>
<evidence type="ECO:0000313" key="3">
    <source>
        <dbReference type="EMBL" id="OOV81204.1"/>
    </source>
</evidence>
<protein>
    <submittedName>
        <fullName evidence="3">Uncharacterized protein</fullName>
    </submittedName>
</protein>